<name>A0A7M5XGY1_9CNID</name>
<keyword evidence="3" id="KW-1185">Reference proteome</keyword>
<proteinExistence type="predicted"/>
<organism evidence="2 3">
    <name type="scientific">Clytia hemisphaerica</name>
    <dbReference type="NCBI Taxonomy" id="252671"/>
    <lineage>
        <taxon>Eukaryota</taxon>
        <taxon>Metazoa</taxon>
        <taxon>Cnidaria</taxon>
        <taxon>Hydrozoa</taxon>
        <taxon>Hydroidolina</taxon>
        <taxon>Leptothecata</taxon>
        <taxon>Obeliida</taxon>
        <taxon>Clytiidae</taxon>
        <taxon>Clytia</taxon>
    </lineage>
</organism>
<accession>A0A7M5XGY1</accession>
<dbReference type="EnsemblMetazoa" id="CLYHEMT023103.1">
    <property type="protein sequence ID" value="CLYHEMP023103.1"/>
    <property type="gene ID" value="CLYHEMG023103"/>
</dbReference>
<keyword evidence="1" id="KW-0812">Transmembrane</keyword>
<protein>
    <submittedName>
        <fullName evidence="2">Uncharacterized protein</fullName>
    </submittedName>
</protein>
<dbReference type="AlphaFoldDB" id="A0A7M5XGY1"/>
<dbReference type="Proteomes" id="UP000594262">
    <property type="component" value="Unplaced"/>
</dbReference>
<evidence type="ECO:0000313" key="2">
    <source>
        <dbReference type="EnsemblMetazoa" id="CLYHEMP023103.1"/>
    </source>
</evidence>
<feature type="transmembrane region" description="Helical" evidence="1">
    <location>
        <begin position="35"/>
        <end position="54"/>
    </location>
</feature>
<evidence type="ECO:0000313" key="3">
    <source>
        <dbReference type="Proteomes" id="UP000594262"/>
    </source>
</evidence>
<sequence length="167" mass="18906">FDGHFEKHSKRLNEQRNRLFFAAFLRTIFQNKMVAANRMFIVGVLLNCVFMITIRCFPLGDSYPADPMHMESKKVNCDGPGFQYKGTKISDDKLVVSFNCGAMEKSTVLACKDPNYRASSKRDSIENCDPMDGHFQTSDVTATDQMALVWLCIKKTGKPCTSKKKVN</sequence>
<keyword evidence="1" id="KW-0472">Membrane</keyword>
<evidence type="ECO:0000256" key="1">
    <source>
        <dbReference type="SAM" id="Phobius"/>
    </source>
</evidence>
<reference evidence="2" key="1">
    <citation type="submission" date="2021-01" db="UniProtKB">
        <authorList>
            <consortium name="EnsemblMetazoa"/>
        </authorList>
    </citation>
    <scope>IDENTIFICATION</scope>
</reference>
<keyword evidence="1" id="KW-1133">Transmembrane helix</keyword>